<sequence length="208" mass="21563">MLSTTALVGLLVAGAAASPSGIHDRTGRIVHKRTTETVELYAYGTNISGLAIYAGSDNLAYVATDDAAANLTAVTWTIDTSGTDAWTVAANTTASTTNSSSSLTSGSTFYIVSDSTSDDSFAQAGFVSDASSAPTGATTTGFVTYGPFVMVLDDTDDSGKETYVSEFWATETDTDGLWALMWNEDGSAQDNSVPVTLKTTAPVETELL</sequence>
<evidence type="ECO:0008006" key="4">
    <source>
        <dbReference type="Google" id="ProtNLM"/>
    </source>
</evidence>
<keyword evidence="1" id="KW-0732">Signal</keyword>
<comment type="caution">
    <text evidence="2">The sequence shown here is derived from an EMBL/GenBank/DDBJ whole genome shotgun (WGS) entry which is preliminary data.</text>
</comment>
<feature type="chain" id="PRO_5046098928" description="Cytochrome p450 protein" evidence="1">
    <location>
        <begin position="18"/>
        <end position="208"/>
    </location>
</feature>
<reference evidence="2 3" key="1">
    <citation type="submission" date="2024-01" db="EMBL/GenBank/DDBJ databases">
        <authorList>
            <person name="Allen C."/>
            <person name="Tagirdzhanova G."/>
        </authorList>
    </citation>
    <scope>NUCLEOTIDE SEQUENCE [LARGE SCALE GENOMIC DNA]</scope>
</reference>
<feature type="signal peptide" evidence="1">
    <location>
        <begin position="1"/>
        <end position="17"/>
    </location>
</feature>
<evidence type="ECO:0000313" key="3">
    <source>
        <dbReference type="Proteomes" id="UP001642406"/>
    </source>
</evidence>
<accession>A0ABP0CKE2</accession>
<gene>
    <name evidence="2" type="ORF">SBRCBS47491_008238</name>
</gene>
<protein>
    <recommendedName>
        <fullName evidence="4">Cytochrome p450 protein</fullName>
    </recommendedName>
</protein>
<organism evidence="2 3">
    <name type="scientific">Sporothrix bragantina</name>
    <dbReference type="NCBI Taxonomy" id="671064"/>
    <lineage>
        <taxon>Eukaryota</taxon>
        <taxon>Fungi</taxon>
        <taxon>Dikarya</taxon>
        <taxon>Ascomycota</taxon>
        <taxon>Pezizomycotina</taxon>
        <taxon>Sordariomycetes</taxon>
        <taxon>Sordariomycetidae</taxon>
        <taxon>Ophiostomatales</taxon>
        <taxon>Ophiostomataceae</taxon>
        <taxon>Sporothrix</taxon>
    </lineage>
</organism>
<dbReference type="EMBL" id="CAWUHC010000103">
    <property type="protein sequence ID" value="CAK7232346.1"/>
    <property type="molecule type" value="Genomic_DNA"/>
</dbReference>
<evidence type="ECO:0000313" key="2">
    <source>
        <dbReference type="EMBL" id="CAK7232346.1"/>
    </source>
</evidence>
<proteinExistence type="predicted"/>
<name>A0ABP0CKE2_9PEZI</name>
<keyword evidence="3" id="KW-1185">Reference proteome</keyword>
<dbReference type="Proteomes" id="UP001642406">
    <property type="component" value="Unassembled WGS sequence"/>
</dbReference>
<evidence type="ECO:0000256" key="1">
    <source>
        <dbReference type="SAM" id="SignalP"/>
    </source>
</evidence>